<evidence type="ECO:0000313" key="3">
    <source>
        <dbReference type="Proteomes" id="UP001320420"/>
    </source>
</evidence>
<evidence type="ECO:0000313" key="2">
    <source>
        <dbReference type="EMBL" id="KAK7757761.1"/>
    </source>
</evidence>
<proteinExistence type="predicted"/>
<comment type="caution">
    <text evidence="2">The sequence shown here is derived from an EMBL/GenBank/DDBJ whole genome shotgun (WGS) entry which is preliminary data.</text>
</comment>
<organism evidence="2 3">
    <name type="scientific">Diatrype stigma</name>
    <dbReference type="NCBI Taxonomy" id="117547"/>
    <lineage>
        <taxon>Eukaryota</taxon>
        <taxon>Fungi</taxon>
        <taxon>Dikarya</taxon>
        <taxon>Ascomycota</taxon>
        <taxon>Pezizomycotina</taxon>
        <taxon>Sordariomycetes</taxon>
        <taxon>Xylariomycetidae</taxon>
        <taxon>Xylariales</taxon>
        <taxon>Diatrypaceae</taxon>
        <taxon>Diatrype</taxon>
    </lineage>
</organism>
<dbReference type="AlphaFoldDB" id="A0AAN9YUS4"/>
<name>A0AAN9YUS4_9PEZI</name>
<accession>A0AAN9YUS4</accession>
<feature type="signal peptide" evidence="1">
    <location>
        <begin position="1"/>
        <end position="23"/>
    </location>
</feature>
<keyword evidence="3" id="KW-1185">Reference proteome</keyword>
<feature type="chain" id="PRO_5043020455" evidence="1">
    <location>
        <begin position="24"/>
        <end position="78"/>
    </location>
</feature>
<gene>
    <name evidence="2" type="ORF">SLS62_000139</name>
</gene>
<dbReference type="EMBL" id="JAKJXP020000001">
    <property type="protein sequence ID" value="KAK7757761.1"/>
    <property type="molecule type" value="Genomic_DNA"/>
</dbReference>
<dbReference type="Proteomes" id="UP001320420">
    <property type="component" value="Unassembled WGS sequence"/>
</dbReference>
<evidence type="ECO:0000256" key="1">
    <source>
        <dbReference type="SAM" id="SignalP"/>
    </source>
</evidence>
<keyword evidence="1" id="KW-0732">Signal</keyword>
<protein>
    <submittedName>
        <fullName evidence="2">Uncharacterized protein</fullName>
    </submittedName>
</protein>
<sequence>MIRLSNIASMVLVVLGFGQQAVAQGFVSNCTWKTARMSGSFLGMYCHNDNWAHFSYGWTWFNTAYCLINNGGYLAPYN</sequence>
<reference evidence="2 3" key="1">
    <citation type="submission" date="2024-02" db="EMBL/GenBank/DDBJ databases">
        <title>De novo assembly and annotation of 12 fungi associated with fruit tree decline syndrome in Ontario, Canada.</title>
        <authorList>
            <person name="Sulman M."/>
            <person name="Ellouze W."/>
            <person name="Ilyukhin E."/>
        </authorList>
    </citation>
    <scope>NUCLEOTIDE SEQUENCE [LARGE SCALE GENOMIC DNA]</scope>
    <source>
        <strain evidence="2 3">M11/M66-122</strain>
    </source>
</reference>